<dbReference type="RefSeq" id="WP_253966949.1">
    <property type="nucleotide sequence ID" value="NZ_JAMFTH010000001.1"/>
</dbReference>
<feature type="binding site" evidence="2">
    <location>
        <position position="60"/>
    </location>
    <ligand>
        <name>Fe cation</name>
        <dbReference type="ChEBI" id="CHEBI:24875"/>
    </ligand>
</feature>
<dbReference type="EMBL" id="JAMFTH010000001">
    <property type="protein sequence ID" value="MCP8898680.1"/>
    <property type="molecule type" value="Genomic_DNA"/>
</dbReference>
<keyword evidence="7" id="KW-1185">Reference proteome</keyword>
<name>A0A9X2KW68_9GAMM</name>
<dbReference type="InterPro" id="IPR008778">
    <property type="entry name" value="Pirin_C_dom"/>
</dbReference>
<dbReference type="InterPro" id="IPR012093">
    <property type="entry name" value="Pirin"/>
</dbReference>
<comment type="caution">
    <text evidence="6">The sequence shown here is derived from an EMBL/GenBank/DDBJ whole genome shotgun (WGS) entry which is preliminary data.</text>
</comment>
<dbReference type="CDD" id="cd02247">
    <property type="entry name" value="cupin_pirin_C"/>
    <property type="match status" value="1"/>
</dbReference>
<reference evidence="6" key="2">
    <citation type="submission" date="2023-01" db="EMBL/GenBank/DDBJ databases">
        <title>Gilvimarinus xylanilyticus HB14 isolated from Caulerpa lentillifera aquaculture base in Hainan, China.</title>
        <authorList>
            <person name="Zhang Y.-J."/>
        </authorList>
    </citation>
    <scope>NUCLEOTIDE SEQUENCE</scope>
    <source>
        <strain evidence="6">HB14</strain>
    </source>
</reference>
<feature type="binding site" evidence="2">
    <location>
        <position position="58"/>
    </location>
    <ligand>
        <name>Fe cation</name>
        <dbReference type="ChEBI" id="CHEBI:24875"/>
    </ligand>
</feature>
<dbReference type="InterPro" id="IPR014710">
    <property type="entry name" value="RmlC-like_jellyroll"/>
</dbReference>
<dbReference type="Pfam" id="PF02678">
    <property type="entry name" value="Pirin"/>
    <property type="match status" value="1"/>
</dbReference>
<dbReference type="AlphaFoldDB" id="A0A9X2KW68"/>
<comment type="cofactor">
    <cofactor evidence="2">
        <name>Fe cation</name>
        <dbReference type="ChEBI" id="CHEBI:24875"/>
    </cofactor>
    <text evidence="2">Binds 1 Fe cation per subunit.</text>
</comment>
<dbReference type="InterPro" id="IPR011051">
    <property type="entry name" value="RmlC_Cupin_sf"/>
</dbReference>
<reference evidence="6" key="1">
    <citation type="submission" date="2022-05" db="EMBL/GenBank/DDBJ databases">
        <authorList>
            <person name="Sun H.-N."/>
        </authorList>
    </citation>
    <scope>NUCLEOTIDE SEQUENCE</scope>
    <source>
        <strain evidence="6">HB14</strain>
    </source>
</reference>
<feature type="binding site" evidence="2">
    <location>
        <position position="104"/>
    </location>
    <ligand>
        <name>Fe cation</name>
        <dbReference type="ChEBI" id="CHEBI:24875"/>
    </ligand>
</feature>
<dbReference type="PANTHER" id="PTHR13903:SF8">
    <property type="entry name" value="PIRIN"/>
    <property type="match status" value="1"/>
</dbReference>
<feature type="binding site" evidence="2">
    <location>
        <position position="102"/>
    </location>
    <ligand>
        <name>Fe cation</name>
        <dbReference type="ChEBI" id="CHEBI:24875"/>
    </ligand>
</feature>
<evidence type="ECO:0000313" key="6">
    <source>
        <dbReference type="EMBL" id="MCP8898680.1"/>
    </source>
</evidence>
<evidence type="ECO:0000313" key="7">
    <source>
        <dbReference type="Proteomes" id="UP001139319"/>
    </source>
</evidence>
<keyword evidence="2" id="KW-0408">Iron</keyword>
<dbReference type="PANTHER" id="PTHR13903">
    <property type="entry name" value="PIRIN-RELATED"/>
    <property type="match status" value="1"/>
</dbReference>
<accession>A0A9X2KW68</accession>
<sequence length="283" mass="30703">MSRQLRQVIPAVATSDGAGVKIKRSLGQSQVARLDPILMLDEFNSDDAADYLAGFPSHPHRGFETVTYMLDGHMLHEDHMGNKGDLRAGDVQWMTAGRGIIHSEMPQQLEGRMRGFQLWLNLPAAEKMKPANYRDIPAAQIPTVALDNDVSIKVIVGPLTHNGETTDGAISGVSTQPIYWDVSLPANTSTTLSVPEHHQLFVYSYEGEIALGDDQRPLDTSQAGILTSGDTLTLKSKAQPARVLVIGGKAIGEPIAQYGPFVMNTSEEIEQAINDYRSGQLAG</sequence>
<proteinExistence type="inferred from homology"/>
<organism evidence="6 7">
    <name type="scientific">Gilvimarinus xylanilyticus</name>
    <dbReference type="NCBI Taxonomy" id="2944139"/>
    <lineage>
        <taxon>Bacteria</taxon>
        <taxon>Pseudomonadati</taxon>
        <taxon>Pseudomonadota</taxon>
        <taxon>Gammaproteobacteria</taxon>
        <taxon>Cellvibrionales</taxon>
        <taxon>Cellvibrionaceae</taxon>
        <taxon>Gilvimarinus</taxon>
    </lineage>
</organism>
<keyword evidence="2" id="KW-0479">Metal-binding</keyword>
<dbReference type="PIRSF" id="PIRSF006232">
    <property type="entry name" value="Pirin"/>
    <property type="match status" value="1"/>
</dbReference>
<feature type="domain" description="Pirin C-terminal" evidence="5">
    <location>
        <begin position="179"/>
        <end position="281"/>
    </location>
</feature>
<evidence type="ECO:0000256" key="1">
    <source>
        <dbReference type="ARBA" id="ARBA00008416"/>
    </source>
</evidence>
<dbReference type="SUPFAM" id="SSF51182">
    <property type="entry name" value="RmlC-like cupins"/>
    <property type="match status" value="1"/>
</dbReference>
<evidence type="ECO:0000259" key="5">
    <source>
        <dbReference type="Pfam" id="PF05726"/>
    </source>
</evidence>
<gene>
    <name evidence="6" type="ORF">M6D89_05135</name>
</gene>
<dbReference type="Gene3D" id="2.60.120.10">
    <property type="entry name" value="Jelly Rolls"/>
    <property type="match status" value="2"/>
</dbReference>
<dbReference type="CDD" id="cd02909">
    <property type="entry name" value="cupin_pirin_N"/>
    <property type="match status" value="1"/>
</dbReference>
<evidence type="ECO:0000259" key="4">
    <source>
        <dbReference type="Pfam" id="PF02678"/>
    </source>
</evidence>
<dbReference type="InterPro" id="IPR003829">
    <property type="entry name" value="Pirin_N_dom"/>
</dbReference>
<dbReference type="GO" id="GO:0046872">
    <property type="term" value="F:metal ion binding"/>
    <property type="evidence" value="ECO:0007669"/>
    <property type="project" value="UniProtKB-KW"/>
</dbReference>
<evidence type="ECO:0000256" key="3">
    <source>
        <dbReference type="RuleBase" id="RU003457"/>
    </source>
</evidence>
<evidence type="ECO:0000256" key="2">
    <source>
        <dbReference type="PIRSR" id="PIRSR006232-1"/>
    </source>
</evidence>
<comment type="similarity">
    <text evidence="1 3">Belongs to the pirin family.</text>
</comment>
<protein>
    <submittedName>
        <fullName evidence="6">Pirin family protein</fullName>
    </submittedName>
</protein>
<feature type="domain" description="Pirin N-terminal" evidence="4">
    <location>
        <begin position="20"/>
        <end position="120"/>
    </location>
</feature>
<dbReference type="Pfam" id="PF05726">
    <property type="entry name" value="Pirin_C"/>
    <property type="match status" value="1"/>
</dbReference>
<dbReference type="Proteomes" id="UP001139319">
    <property type="component" value="Unassembled WGS sequence"/>
</dbReference>